<dbReference type="AlphaFoldDB" id="A0A6V8MNB8"/>
<accession>A0A6V8MNB8</accession>
<reference evidence="2" key="1">
    <citation type="submission" date="2020-06" db="EMBL/GenBank/DDBJ databases">
        <title>Draft genomic sequence of Geomonas sp. Red330.</title>
        <authorList>
            <person name="Itoh H."/>
            <person name="Zhenxing X."/>
            <person name="Ushijima N."/>
            <person name="Masuda Y."/>
            <person name="Shiratori Y."/>
            <person name="Senoo K."/>
        </authorList>
    </citation>
    <scope>NUCLEOTIDE SEQUENCE [LARGE SCALE GENOMIC DNA]</scope>
    <source>
        <strain evidence="2">Red330</strain>
    </source>
</reference>
<dbReference type="RefSeq" id="WP_183356328.1">
    <property type="nucleotide sequence ID" value="NZ_BLXX01000015.1"/>
</dbReference>
<evidence type="ECO:0000313" key="2">
    <source>
        <dbReference type="Proteomes" id="UP000556026"/>
    </source>
</evidence>
<organism evidence="1 2">
    <name type="scientific">Geomonas silvestris</name>
    <dbReference type="NCBI Taxonomy" id="2740184"/>
    <lineage>
        <taxon>Bacteria</taxon>
        <taxon>Pseudomonadati</taxon>
        <taxon>Thermodesulfobacteriota</taxon>
        <taxon>Desulfuromonadia</taxon>
        <taxon>Geobacterales</taxon>
        <taxon>Geobacteraceae</taxon>
        <taxon>Geomonas</taxon>
    </lineage>
</organism>
<dbReference type="Proteomes" id="UP000556026">
    <property type="component" value="Unassembled WGS sequence"/>
</dbReference>
<sequence>MTVGNEAFYSLAEVARQLGTTETRILMLLKQGALEGELVDGCWFIYQSSVAGLGPDRVSAPLEPSCRTSCSASTCACHYSGS</sequence>
<evidence type="ECO:0000313" key="1">
    <source>
        <dbReference type="EMBL" id="GFO61536.1"/>
    </source>
</evidence>
<keyword evidence="2" id="KW-1185">Reference proteome</keyword>
<protein>
    <submittedName>
        <fullName evidence="1">Uncharacterized protein</fullName>
    </submittedName>
</protein>
<comment type="caution">
    <text evidence="1">The sequence shown here is derived from an EMBL/GenBank/DDBJ whole genome shotgun (WGS) entry which is preliminary data.</text>
</comment>
<name>A0A6V8MNB8_9BACT</name>
<gene>
    <name evidence="1" type="ORF">GMST_38610</name>
</gene>
<proteinExistence type="predicted"/>
<dbReference type="EMBL" id="BLXX01000015">
    <property type="protein sequence ID" value="GFO61536.1"/>
    <property type="molecule type" value="Genomic_DNA"/>
</dbReference>